<organism evidence="1 2">
    <name type="scientific">Marchantia polymorpha subsp. ruderalis</name>
    <dbReference type="NCBI Taxonomy" id="1480154"/>
    <lineage>
        <taxon>Eukaryota</taxon>
        <taxon>Viridiplantae</taxon>
        <taxon>Streptophyta</taxon>
        <taxon>Embryophyta</taxon>
        <taxon>Marchantiophyta</taxon>
        <taxon>Marchantiopsida</taxon>
        <taxon>Marchantiidae</taxon>
        <taxon>Marchantiales</taxon>
        <taxon>Marchantiaceae</taxon>
        <taxon>Marchantia</taxon>
    </lineage>
</organism>
<dbReference type="Proteomes" id="UP000077202">
    <property type="component" value="Unassembled WGS sequence"/>
</dbReference>
<accession>A0A176VV01</accession>
<gene>
    <name evidence="1" type="ORF">AXG93_2415s1700</name>
</gene>
<name>A0A176VV01_MARPO</name>
<dbReference type="EMBL" id="LVLJ01002571">
    <property type="protein sequence ID" value="OAE24587.1"/>
    <property type="molecule type" value="Genomic_DNA"/>
</dbReference>
<keyword evidence="2" id="KW-1185">Reference proteome</keyword>
<evidence type="ECO:0000313" key="1">
    <source>
        <dbReference type="EMBL" id="OAE24587.1"/>
    </source>
</evidence>
<evidence type="ECO:0000313" key="2">
    <source>
        <dbReference type="Proteomes" id="UP000077202"/>
    </source>
</evidence>
<comment type="caution">
    <text evidence="1">The sequence shown here is derived from an EMBL/GenBank/DDBJ whole genome shotgun (WGS) entry which is preliminary data.</text>
</comment>
<protein>
    <submittedName>
        <fullName evidence="1">Uncharacterized protein</fullName>
    </submittedName>
</protein>
<proteinExistence type="predicted"/>
<dbReference type="AlphaFoldDB" id="A0A176VV01"/>
<sequence length="182" mass="19519">MSSVVVMERLPLGVALAPGKVCAQQARLGNIQAKRAAIMRHSSVALAGAVSGRAHQPRRLVMLPGRADIMRHSRGVSQLKPDTVKRIQENIGNLSMIFDFDGTLVAAGAGLGEKDGQLMRCLVNVLEGAVGINTAQAPEYMADRGGSIFPAKAFELGHPKVQLERLRVEHMDGTDHQIVPNL</sequence>
<reference evidence="1" key="1">
    <citation type="submission" date="2016-03" db="EMBL/GenBank/DDBJ databases">
        <title>Mechanisms controlling the formation of the plant cell surface in tip-growing cells are functionally conserved among land plants.</title>
        <authorList>
            <person name="Honkanen S."/>
            <person name="Jones V.A."/>
            <person name="Morieri G."/>
            <person name="Champion C."/>
            <person name="Hetherington A.J."/>
            <person name="Kelly S."/>
            <person name="Saint-Marcoux D."/>
            <person name="Proust H."/>
            <person name="Prescott H."/>
            <person name="Dolan L."/>
        </authorList>
    </citation>
    <scope>NUCLEOTIDE SEQUENCE [LARGE SCALE GENOMIC DNA]</scope>
    <source>
        <tissue evidence="1">Whole gametophyte</tissue>
    </source>
</reference>